<keyword evidence="3" id="KW-1185">Reference proteome</keyword>
<feature type="compositionally biased region" description="Basic and acidic residues" evidence="1">
    <location>
        <begin position="354"/>
        <end position="374"/>
    </location>
</feature>
<gene>
    <name evidence="2" type="ORF">GQ602_001640</name>
</gene>
<accession>A0A8H4QER8</accession>
<name>A0A8H4QER8_9HYPO</name>
<keyword evidence="2" id="KW-0396">Initiation factor</keyword>
<proteinExistence type="predicted"/>
<dbReference type="GO" id="GO:0003743">
    <property type="term" value="F:translation initiation factor activity"/>
    <property type="evidence" value="ECO:0007669"/>
    <property type="project" value="UniProtKB-KW"/>
</dbReference>
<keyword evidence="2" id="KW-0648">Protein biosynthesis</keyword>
<protein>
    <submittedName>
        <fullName evidence="2">Translation initiation factor IF-3</fullName>
    </submittedName>
</protein>
<evidence type="ECO:0000256" key="1">
    <source>
        <dbReference type="SAM" id="MobiDB-lite"/>
    </source>
</evidence>
<evidence type="ECO:0000313" key="2">
    <source>
        <dbReference type="EMBL" id="KAF4596027.1"/>
    </source>
</evidence>
<feature type="region of interest" description="Disordered" evidence="1">
    <location>
        <begin position="54"/>
        <end position="131"/>
    </location>
</feature>
<dbReference type="OrthoDB" id="21573at2759"/>
<organism evidence="2 3">
    <name type="scientific">Ophiocordyceps camponoti-floridani</name>
    <dbReference type="NCBI Taxonomy" id="2030778"/>
    <lineage>
        <taxon>Eukaryota</taxon>
        <taxon>Fungi</taxon>
        <taxon>Dikarya</taxon>
        <taxon>Ascomycota</taxon>
        <taxon>Pezizomycotina</taxon>
        <taxon>Sordariomycetes</taxon>
        <taxon>Hypocreomycetidae</taxon>
        <taxon>Hypocreales</taxon>
        <taxon>Ophiocordycipitaceae</taxon>
        <taxon>Ophiocordyceps</taxon>
    </lineage>
</organism>
<feature type="compositionally biased region" description="Polar residues" evidence="1">
    <location>
        <begin position="336"/>
        <end position="346"/>
    </location>
</feature>
<dbReference type="SUPFAM" id="SSF55200">
    <property type="entry name" value="Translation initiation factor IF3, C-terminal domain"/>
    <property type="match status" value="1"/>
</dbReference>
<dbReference type="Proteomes" id="UP000562929">
    <property type="component" value="Unassembled WGS sequence"/>
</dbReference>
<dbReference type="EMBL" id="JAACLJ010000001">
    <property type="protein sequence ID" value="KAF4596027.1"/>
    <property type="molecule type" value="Genomic_DNA"/>
</dbReference>
<comment type="caution">
    <text evidence="2">The sequence shown here is derived from an EMBL/GenBank/DDBJ whole genome shotgun (WGS) entry which is preliminary data.</text>
</comment>
<feature type="compositionally biased region" description="Basic and acidic residues" evidence="1">
    <location>
        <begin position="99"/>
        <end position="117"/>
    </location>
</feature>
<dbReference type="AlphaFoldDB" id="A0A8H4QER8"/>
<dbReference type="Gene3D" id="3.30.110.10">
    <property type="entry name" value="Translation initiation factor 3 (IF-3), C-terminal domain"/>
    <property type="match status" value="1"/>
</dbReference>
<feature type="region of interest" description="Disordered" evidence="1">
    <location>
        <begin position="330"/>
        <end position="374"/>
    </location>
</feature>
<dbReference type="InterPro" id="IPR036788">
    <property type="entry name" value="T_IF-3_C_sf"/>
</dbReference>
<sequence length="374" mass="43193">MKAPISLSFFSSSRRVVFSLVPDGACRRVRPGGVRIPELVRRYYNYDADRGNAMGNAKSVKTRPEWPGSSWPADRLGNVNDNAANTPWRPKPSQQPAERVLDYRWPYSEEKKPLERPPEEDERPAVRKKPTPAELGYMTEAVLQRWGRDRLPRDLEITDPWIMVVDNGPPKKMYTPTVLKNMSGEKSLRMLEPFKEGDPEAEDPRPTLALCKVVRKDEEYKRSKELKEQQRRVKCVQAKHLNIAWSIGDHDFKGKLKKLVAFLCKGSKVDVQLYHKRGGRQRSAEEAQALVDSMRTLVVDEGFVERRCDGEILETMLLTFSVKDNYQQMHNRRSPTAHSELDQSQVEFEEDKEADLLREDNEKKVKKESKSREA</sequence>
<evidence type="ECO:0000313" key="3">
    <source>
        <dbReference type="Proteomes" id="UP000562929"/>
    </source>
</evidence>
<reference evidence="2 3" key="1">
    <citation type="journal article" date="2020" name="G3 (Bethesda)">
        <title>Genetic Underpinnings of Host Manipulation by Ophiocordyceps as Revealed by Comparative Transcriptomics.</title>
        <authorList>
            <person name="Will I."/>
            <person name="Das B."/>
            <person name="Trinh T."/>
            <person name="Brachmann A."/>
            <person name="Ohm R.A."/>
            <person name="de Bekker C."/>
        </authorList>
    </citation>
    <scope>NUCLEOTIDE SEQUENCE [LARGE SCALE GENOMIC DNA]</scope>
    <source>
        <strain evidence="2 3">EC05</strain>
    </source>
</reference>